<comment type="caution">
    <text evidence="7">The sequence shown here is derived from an EMBL/GenBank/DDBJ whole genome shotgun (WGS) entry which is preliminary data.</text>
</comment>
<keyword evidence="5" id="KW-0326">Glycosidase</keyword>
<comment type="subunit">
    <text evidence="2">Homodimer.</text>
</comment>
<dbReference type="Proteomes" id="UP000639338">
    <property type="component" value="Unassembled WGS sequence"/>
</dbReference>
<evidence type="ECO:0000256" key="1">
    <source>
        <dbReference type="ARBA" id="ARBA00010838"/>
    </source>
</evidence>
<dbReference type="PRINTS" id="PR00131">
    <property type="entry name" value="GLHYDRLASE1"/>
</dbReference>
<dbReference type="FunFam" id="3.20.20.80:FF:000013">
    <property type="entry name" value="lactase-phlorizin hydrolase"/>
    <property type="match status" value="1"/>
</dbReference>
<dbReference type="Pfam" id="PF00232">
    <property type="entry name" value="Glyco_hydro_1"/>
    <property type="match status" value="1"/>
</dbReference>
<protein>
    <submittedName>
        <fullName evidence="7">Uncharacterized protein</fullName>
    </submittedName>
</protein>
<proteinExistence type="inferred from homology"/>
<comment type="similarity">
    <text evidence="1 6">Belongs to the glycosyl hydrolase 1 family.</text>
</comment>
<evidence type="ECO:0000256" key="2">
    <source>
        <dbReference type="ARBA" id="ARBA00011738"/>
    </source>
</evidence>
<accession>A0A834XNW3</accession>
<dbReference type="PANTHER" id="PTHR10353">
    <property type="entry name" value="GLYCOSYL HYDROLASE"/>
    <property type="match status" value="1"/>
</dbReference>
<evidence type="ECO:0000313" key="7">
    <source>
        <dbReference type="EMBL" id="KAF7988660.1"/>
    </source>
</evidence>
<dbReference type="AlphaFoldDB" id="A0A834XNW3"/>
<dbReference type="SUPFAM" id="SSF51445">
    <property type="entry name" value="(Trans)glycosidases"/>
    <property type="match status" value="1"/>
</dbReference>
<dbReference type="OrthoDB" id="65569at2759"/>
<dbReference type="Gene3D" id="3.20.20.80">
    <property type="entry name" value="Glycosidases"/>
    <property type="match status" value="1"/>
</dbReference>
<evidence type="ECO:0000313" key="8">
    <source>
        <dbReference type="Proteomes" id="UP000639338"/>
    </source>
</evidence>
<keyword evidence="3" id="KW-0378">Hydrolase</keyword>
<organism evidence="7 8">
    <name type="scientific">Aphidius gifuensis</name>
    <name type="common">Parasitoid wasp</name>
    <dbReference type="NCBI Taxonomy" id="684658"/>
    <lineage>
        <taxon>Eukaryota</taxon>
        <taxon>Metazoa</taxon>
        <taxon>Ecdysozoa</taxon>
        <taxon>Arthropoda</taxon>
        <taxon>Hexapoda</taxon>
        <taxon>Insecta</taxon>
        <taxon>Pterygota</taxon>
        <taxon>Neoptera</taxon>
        <taxon>Endopterygota</taxon>
        <taxon>Hymenoptera</taxon>
        <taxon>Apocrita</taxon>
        <taxon>Ichneumonoidea</taxon>
        <taxon>Braconidae</taxon>
        <taxon>Aphidiinae</taxon>
        <taxon>Aphidius</taxon>
    </lineage>
</organism>
<dbReference type="GO" id="GO:0005975">
    <property type="term" value="P:carbohydrate metabolic process"/>
    <property type="evidence" value="ECO:0007669"/>
    <property type="project" value="InterPro"/>
</dbReference>
<evidence type="ECO:0000256" key="6">
    <source>
        <dbReference type="RuleBase" id="RU003690"/>
    </source>
</evidence>
<reference evidence="7 8" key="1">
    <citation type="submission" date="2020-08" db="EMBL/GenBank/DDBJ databases">
        <title>Aphidius gifuensis genome sequencing and assembly.</title>
        <authorList>
            <person name="Du Z."/>
        </authorList>
    </citation>
    <scope>NUCLEOTIDE SEQUENCE [LARGE SCALE GENOMIC DNA]</scope>
    <source>
        <strain evidence="7">YNYX2018</strain>
        <tissue evidence="7">Adults</tissue>
    </source>
</reference>
<sequence>MILKWEDKNEVMKMAVFIITLSSVLFFNTIPSQRLINNSENVFYRMISGESNLKFPEEFKIGVGGSAYQTEGAWNIDGKSPSNWDVFSHNKNNSIVDGENGDVATDSYHKYKEDIKILKDTGFQFYRLSLSWSRILPAGVDNITNNKGIQHYKNVLDELHKNGIEPFVTIYHWDHPDVLDQTGGWLNETIVDHFVNYAKIVFQEFGSRVKFWTTINEPIAYCYWGYGKGAFPIEPSLSKAYRCGYNMLQAHAKVYHLYNDTFRINNSQIGIVNSCWNFYSIDKNDTESSDIAFQYNCGWLSHPIFTENGDYPDVMIKRINENSQLEGLSTSRLPILTPQLIQEIKNTADYFGLNYYTSRISESIKKSSVNGWFEDSGIKISENKSWPVDSASWLQIVPKGLGDLLRKIKNEYNNPPIYILGNGLATDLSHNDTSRINYLYSHMEETLLAINRDGCNIKGYTVWSLLDNFEWLDGYTKSYGIVHVDHQNLNRPRSPRLSVTWLKEILKNRQLMTLNDIYNSSNYH</sequence>
<keyword evidence="8" id="KW-1185">Reference proteome</keyword>
<evidence type="ECO:0000256" key="4">
    <source>
        <dbReference type="ARBA" id="ARBA00023180"/>
    </source>
</evidence>
<evidence type="ECO:0000256" key="3">
    <source>
        <dbReference type="ARBA" id="ARBA00022801"/>
    </source>
</evidence>
<dbReference type="PANTHER" id="PTHR10353:SF36">
    <property type="entry name" value="LP05116P"/>
    <property type="match status" value="1"/>
</dbReference>
<gene>
    <name evidence="7" type="ORF">HCN44_001233</name>
</gene>
<keyword evidence="4" id="KW-0325">Glycoprotein</keyword>
<dbReference type="InterPro" id="IPR017853">
    <property type="entry name" value="GH"/>
</dbReference>
<evidence type="ECO:0000256" key="5">
    <source>
        <dbReference type="ARBA" id="ARBA00023295"/>
    </source>
</evidence>
<dbReference type="EMBL" id="JACMRX010000005">
    <property type="protein sequence ID" value="KAF7988660.1"/>
    <property type="molecule type" value="Genomic_DNA"/>
</dbReference>
<dbReference type="InterPro" id="IPR001360">
    <property type="entry name" value="Glyco_hydro_1"/>
</dbReference>
<name>A0A834XNW3_APHGI</name>
<dbReference type="GO" id="GO:0008422">
    <property type="term" value="F:beta-glucosidase activity"/>
    <property type="evidence" value="ECO:0007669"/>
    <property type="project" value="TreeGrafter"/>
</dbReference>